<dbReference type="InterPro" id="IPR001854">
    <property type="entry name" value="Ribosomal_uL29"/>
</dbReference>
<keyword evidence="3 5" id="KW-0687">Ribonucleoprotein</keyword>
<protein>
    <recommendedName>
        <fullName evidence="4 5">Large ribosomal subunit protein uL29</fullName>
    </recommendedName>
</protein>
<evidence type="ECO:0000256" key="4">
    <source>
        <dbReference type="ARBA" id="ARBA00035204"/>
    </source>
</evidence>
<dbReference type="InterPro" id="IPR050063">
    <property type="entry name" value="Ribosomal_protein_uL29"/>
</dbReference>
<name>A0ABX1I3S9_9GAMM</name>
<dbReference type="Proteomes" id="UP000740754">
    <property type="component" value="Unassembled WGS sequence"/>
</dbReference>
<accession>A0ABX1I3S9</accession>
<evidence type="ECO:0000313" key="6">
    <source>
        <dbReference type="EMBL" id="NKN32150.1"/>
    </source>
</evidence>
<dbReference type="PANTHER" id="PTHR10916:SF0">
    <property type="entry name" value="LARGE RIBOSOMAL SUBUNIT PROTEIN UL29C"/>
    <property type="match status" value="1"/>
</dbReference>
<comment type="caution">
    <text evidence="6">The sequence shown here is derived from an EMBL/GenBank/DDBJ whole genome shotgun (WGS) entry which is preliminary data.</text>
</comment>
<dbReference type="GO" id="GO:0005840">
    <property type="term" value="C:ribosome"/>
    <property type="evidence" value="ECO:0007669"/>
    <property type="project" value="UniProtKB-KW"/>
</dbReference>
<dbReference type="PROSITE" id="PS00579">
    <property type="entry name" value="RIBOSOMAL_L29"/>
    <property type="match status" value="1"/>
</dbReference>
<proteinExistence type="inferred from homology"/>
<dbReference type="SUPFAM" id="SSF46561">
    <property type="entry name" value="Ribosomal protein L29 (L29p)"/>
    <property type="match status" value="1"/>
</dbReference>
<sequence>MKANELRQSSLDELQTRLMDLLREQFNLRMQQGTGQLSKPSQMKAVRRDIARIKTVMAEMAGKQA</sequence>
<dbReference type="Gene3D" id="1.10.287.310">
    <property type="match status" value="1"/>
</dbReference>
<dbReference type="InterPro" id="IPR018254">
    <property type="entry name" value="Ribosomal_uL29_CS"/>
</dbReference>
<evidence type="ECO:0000256" key="5">
    <source>
        <dbReference type="HAMAP-Rule" id="MF_00374"/>
    </source>
</evidence>
<organism evidence="6 7">
    <name type="scientific">Marichromatium bheemlicum</name>
    <dbReference type="NCBI Taxonomy" id="365339"/>
    <lineage>
        <taxon>Bacteria</taxon>
        <taxon>Pseudomonadati</taxon>
        <taxon>Pseudomonadota</taxon>
        <taxon>Gammaproteobacteria</taxon>
        <taxon>Chromatiales</taxon>
        <taxon>Chromatiaceae</taxon>
        <taxon>Marichromatium</taxon>
    </lineage>
</organism>
<dbReference type="HAMAP" id="MF_00374">
    <property type="entry name" value="Ribosomal_uL29"/>
    <property type="match status" value="1"/>
</dbReference>
<evidence type="ECO:0000313" key="7">
    <source>
        <dbReference type="Proteomes" id="UP000740754"/>
    </source>
</evidence>
<gene>
    <name evidence="5 6" type="primary">rpmC</name>
    <name evidence="6" type="ORF">HF203_02775</name>
</gene>
<keyword evidence="2 5" id="KW-0689">Ribosomal protein</keyword>
<dbReference type="CDD" id="cd00427">
    <property type="entry name" value="Ribosomal_L29_HIP"/>
    <property type="match status" value="1"/>
</dbReference>
<evidence type="ECO:0000256" key="3">
    <source>
        <dbReference type="ARBA" id="ARBA00023274"/>
    </source>
</evidence>
<evidence type="ECO:0000256" key="2">
    <source>
        <dbReference type="ARBA" id="ARBA00022980"/>
    </source>
</evidence>
<evidence type="ECO:0000256" key="1">
    <source>
        <dbReference type="ARBA" id="ARBA00009254"/>
    </source>
</evidence>
<dbReference type="NCBIfam" id="TIGR00012">
    <property type="entry name" value="L29"/>
    <property type="match status" value="1"/>
</dbReference>
<dbReference type="EMBL" id="JAAXKX010000002">
    <property type="protein sequence ID" value="NKN32150.1"/>
    <property type="molecule type" value="Genomic_DNA"/>
</dbReference>
<dbReference type="PANTHER" id="PTHR10916">
    <property type="entry name" value="60S RIBOSOMAL PROTEIN L35/50S RIBOSOMAL PROTEIN L29"/>
    <property type="match status" value="1"/>
</dbReference>
<dbReference type="RefSeq" id="WP_168666364.1">
    <property type="nucleotide sequence ID" value="NZ_JAAXKX010000002.1"/>
</dbReference>
<dbReference type="Pfam" id="PF00831">
    <property type="entry name" value="Ribosomal_L29"/>
    <property type="match status" value="1"/>
</dbReference>
<comment type="similarity">
    <text evidence="1 5">Belongs to the universal ribosomal protein uL29 family.</text>
</comment>
<dbReference type="InterPro" id="IPR036049">
    <property type="entry name" value="Ribosomal_uL29_sf"/>
</dbReference>
<reference evidence="6 7" key="1">
    <citation type="submission" date="2020-04" db="EMBL/GenBank/DDBJ databases">
        <title>Draft Whole-Genome sequence of Marichromatium bheemlicum DSM 18632, type strain.</title>
        <authorList>
            <person name="Kyndt J.A."/>
            <person name="Meyer T.E."/>
        </authorList>
    </citation>
    <scope>NUCLEOTIDE SEQUENCE [LARGE SCALE GENOMIC DNA]</scope>
    <source>
        <strain evidence="6 7">DSM 18632</strain>
    </source>
</reference>
<keyword evidence="7" id="KW-1185">Reference proteome</keyword>